<evidence type="ECO:0000256" key="1">
    <source>
        <dbReference type="ARBA" id="ARBA00004167"/>
    </source>
</evidence>
<dbReference type="AlphaFoldDB" id="A0A396GHI8"/>
<comment type="caution">
    <text evidence="8">The sequence shown here is derived from an EMBL/GenBank/DDBJ whole genome shotgun (WGS) entry which is preliminary data.</text>
</comment>
<dbReference type="Pfam" id="PF13947">
    <property type="entry name" value="GUB_WAK_bind"/>
    <property type="match status" value="1"/>
</dbReference>
<dbReference type="Pfam" id="PF07714">
    <property type="entry name" value="PK_Tyr_Ser-Thr"/>
    <property type="match status" value="1"/>
</dbReference>
<dbReference type="InterPro" id="IPR011009">
    <property type="entry name" value="Kinase-like_dom_sf"/>
</dbReference>
<keyword evidence="4" id="KW-0067">ATP-binding</keyword>
<dbReference type="GO" id="GO:0016020">
    <property type="term" value="C:membrane"/>
    <property type="evidence" value="ECO:0007669"/>
    <property type="project" value="UniProtKB-SubCell"/>
</dbReference>
<dbReference type="Gene3D" id="2.10.25.10">
    <property type="entry name" value="Laminin"/>
    <property type="match status" value="1"/>
</dbReference>
<name>A0A396GHI8_MEDTR</name>
<proteinExistence type="predicted"/>
<evidence type="ECO:0000256" key="3">
    <source>
        <dbReference type="ARBA" id="ARBA00022741"/>
    </source>
</evidence>
<dbReference type="FunFam" id="3.30.200.20:FF:000777">
    <property type="entry name" value="probably inactive receptor-like protein kinase At2g46850"/>
    <property type="match status" value="1"/>
</dbReference>
<dbReference type="GO" id="GO:0005524">
    <property type="term" value="F:ATP binding"/>
    <property type="evidence" value="ECO:0007669"/>
    <property type="project" value="UniProtKB-KW"/>
</dbReference>
<comment type="subcellular location">
    <subcellularLocation>
        <location evidence="1">Membrane</location>
        <topology evidence="1">Single-pass membrane protein</topology>
    </subcellularLocation>
</comment>
<keyword evidence="5" id="KW-0812">Transmembrane</keyword>
<feature type="transmembrane region" description="Helical" evidence="5">
    <location>
        <begin position="293"/>
        <end position="316"/>
    </location>
</feature>
<dbReference type="Proteomes" id="UP000265566">
    <property type="component" value="Chromosome 8"/>
</dbReference>
<dbReference type="Gene3D" id="3.30.200.20">
    <property type="entry name" value="Phosphorylase Kinase, domain 1"/>
    <property type="match status" value="1"/>
</dbReference>
<accession>A0A396GHI8</accession>
<evidence type="ECO:0000313" key="9">
    <source>
        <dbReference type="Proteomes" id="UP000265566"/>
    </source>
</evidence>
<evidence type="ECO:0000256" key="2">
    <source>
        <dbReference type="ARBA" id="ARBA00022729"/>
    </source>
</evidence>
<keyword evidence="2 6" id="KW-0732">Signal</keyword>
<dbReference type="SUPFAM" id="SSF56112">
    <property type="entry name" value="Protein kinase-like (PK-like)"/>
    <property type="match status" value="1"/>
</dbReference>
<sequence length="658" mass="73247">MFNVVVLMKSFLTIIFLLLLFFPLTSSLQQVQTKLVEPPLLPKNSCNETCGKLHVPFPFYINNTSCASLSSSFHLSCSNSSTLLIKIGSQNYPILEFFSDGLLVDFPGTSSCRQYNDLNSFGERSFDGRNYFGVSVDNVVGLYDCEDSSLCKADCETVNLPGCDGSVGGGSLGCCYPLSDHSIWHIGEGFSVFSQFGCRGFSSWAVLRGSYSGKRGVKLEFGIPRNFSKEICAKNADMVNATAVKGGIRCVCQDGFVGDGFVNGTGCLLSCIKNGKEAYGSDCYIKRHDQRKMVIIAGILCPVLIVASLVTLFYLLKRKQRPGMFDSEQAYYHNISFRKTCRTRLFSHHELEEATNGFEDNRKLMQCNNSTMFAGVLGDGSHVAIHKLLKCENEKDMMQVMSQIEVLSTIVHRNVASILGCCIDSSYTPLVVYEYPSNGTLEDHLHQKFQNIGQKLGLHWYRRLNIATEIASTIALLHYDKSPPIFHHNLKSSCIFLGDDFSVKIAGFGIHNSDVNNYDYKNCETREHFRLCKNDVYDIGLLLLEIIYGTNQLDSPTLALKKIRDGKIEEIVDPLLNYYEQPRHCQEQIQIIADLATRCFLFSGDGKMGMIDVARELVHLTKDSVDGGNVKGIALEETFSNSSLLQMISLSPDSMNVP</sequence>
<protein>
    <recommendedName>
        <fullName evidence="7">Protein kinase domain-containing protein</fullName>
    </recommendedName>
</protein>
<keyword evidence="5" id="KW-1133">Transmembrane helix</keyword>
<dbReference type="InterPro" id="IPR025287">
    <property type="entry name" value="WAK_GUB"/>
</dbReference>
<dbReference type="InterPro" id="IPR001245">
    <property type="entry name" value="Ser-Thr/Tyr_kinase_cat_dom"/>
</dbReference>
<dbReference type="PROSITE" id="PS50011">
    <property type="entry name" value="PROTEIN_KINASE_DOM"/>
    <property type="match status" value="1"/>
</dbReference>
<keyword evidence="3" id="KW-0547">Nucleotide-binding</keyword>
<evidence type="ECO:0000259" key="7">
    <source>
        <dbReference type="PROSITE" id="PS50011"/>
    </source>
</evidence>
<organism evidence="8 9">
    <name type="scientific">Medicago truncatula</name>
    <name type="common">Barrel medic</name>
    <name type="synonym">Medicago tribuloides</name>
    <dbReference type="NCBI Taxonomy" id="3880"/>
    <lineage>
        <taxon>Eukaryota</taxon>
        <taxon>Viridiplantae</taxon>
        <taxon>Streptophyta</taxon>
        <taxon>Embryophyta</taxon>
        <taxon>Tracheophyta</taxon>
        <taxon>Spermatophyta</taxon>
        <taxon>Magnoliopsida</taxon>
        <taxon>eudicotyledons</taxon>
        <taxon>Gunneridae</taxon>
        <taxon>Pentapetalae</taxon>
        <taxon>rosids</taxon>
        <taxon>fabids</taxon>
        <taxon>Fabales</taxon>
        <taxon>Fabaceae</taxon>
        <taxon>Papilionoideae</taxon>
        <taxon>50 kb inversion clade</taxon>
        <taxon>NPAAA clade</taxon>
        <taxon>Hologalegina</taxon>
        <taxon>IRL clade</taxon>
        <taxon>Trifolieae</taxon>
        <taxon>Medicago</taxon>
    </lineage>
</organism>
<dbReference type="PANTHER" id="PTHR46008:SF62">
    <property type="entry name" value="PROTEIN KINASE DOMAIN-CONTAINING PROTEIN"/>
    <property type="match status" value="1"/>
</dbReference>
<dbReference type="PANTHER" id="PTHR46008">
    <property type="entry name" value="LEAF RUST 10 DISEASE-RESISTANCE LOCUS RECEPTOR-LIKE PROTEIN KINASE-LIKE 1.4"/>
    <property type="match status" value="1"/>
</dbReference>
<dbReference type="OrthoDB" id="1847747at2759"/>
<dbReference type="Gramene" id="rna45661">
    <property type="protein sequence ID" value="RHN39621.1"/>
    <property type="gene ID" value="gene45661"/>
</dbReference>
<dbReference type="GO" id="GO:0004672">
    <property type="term" value="F:protein kinase activity"/>
    <property type="evidence" value="ECO:0007669"/>
    <property type="project" value="InterPro"/>
</dbReference>
<keyword evidence="5" id="KW-0472">Membrane</keyword>
<gene>
    <name evidence="8" type="ORF">MtrunA17_Chr8g0345791</name>
</gene>
<feature type="signal peptide" evidence="6">
    <location>
        <begin position="1"/>
        <end position="27"/>
    </location>
</feature>
<dbReference type="Gene3D" id="1.10.510.10">
    <property type="entry name" value="Transferase(Phosphotransferase) domain 1"/>
    <property type="match status" value="1"/>
</dbReference>
<dbReference type="GO" id="GO:0030247">
    <property type="term" value="F:polysaccharide binding"/>
    <property type="evidence" value="ECO:0007669"/>
    <property type="project" value="InterPro"/>
</dbReference>
<evidence type="ECO:0000313" key="8">
    <source>
        <dbReference type="EMBL" id="RHN39621.1"/>
    </source>
</evidence>
<dbReference type="InterPro" id="IPR000719">
    <property type="entry name" value="Prot_kinase_dom"/>
</dbReference>
<keyword evidence="8" id="KW-0808">Transferase</keyword>
<dbReference type="EMBL" id="PSQE01000008">
    <property type="protein sequence ID" value="RHN39621.1"/>
    <property type="molecule type" value="Genomic_DNA"/>
</dbReference>
<evidence type="ECO:0000256" key="6">
    <source>
        <dbReference type="SAM" id="SignalP"/>
    </source>
</evidence>
<feature type="chain" id="PRO_5017470223" description="Protein kinase domain-containing protein" evidence="6">
    <location>
        <begin position="28"/>
        <end position="658"/>
    </location>
</feature>
<reference evidence="9" key="1">
    <citation type="journal article" date="2018" name="Nat. Plants">
        <title>Whole-genome landscape of Medicago truncatula symbiotic genes.</title>
        <authorList>
            <person name="Pecrix Y."/>
            <person name="Staton S.E."/>
            <person name="Sallet E."/>
            <person name="Lelandais-Briere C."/>
            <person name="Moreau S."/>
            <person name="Carrere S."/>
            <person name="Blein T."/>
            <person name="Jardinaud M.F."/>
            <person name="Latrasse D."/>
            <person name="Zouine M."/>
            <person name="Zahm M."/>
            <person name="Kreplak J."/>
            <person name="Mayjonade B."/>
            <person name="Satge C."/>
            <person name="Perez M."/>
            <person name="Cauet S."/>
            <person name="Marande W."/>
            <person name="Chantry-Darmon C."/>
            <person name="Lopez-Roques C."/>
            <person name="Bouchez O."/>
            <person name="Berard A."/>
            <person name="Debelle F."/>
            <person name="Munos S."/>
            <person name="Bendahmane A."/>
            <person name="Berges H."/>
            <person name="Niebel A."/>
            <person name="Buitink J."/>
            <person name="Frugier F."/>
            <person name="Benhamed M."/>
            <person name="Crespi M."/>
            <person name="Gouzy J."/>
            <person name="Gamas P."/>
        </authorList>
    </citation>
    <scope>NUCLEOTIDE SEQUENCE [LARGE SCALE GENOMIC DNA]</scope>
    <source>
        <strain evidence="9">cv. Jemalong A17</strain>
    </source>
</reference>
<feature type="domain" description="Protein kinase" evidence="7">
    <location>
        <begin position="358"/>
        <end position="622"/>
    </location>
</feature>
<evidence type="ECO:0000256" key="5">
    <source>
        <dbReference type="SAM" id="Phobius"/>
    </source>
</evidence>
<evidence type="ECO:0000256" key="4">
    <source>
        <dbReference type="ARBA" id="ARBA00022840"/>
    </source>
</evidence>